<dbReference type="eggNOG" id="COG5010">
    <property type="taxonomic scope" value="Bacteria"/>
</dbReference>
<gene>
    <name evidence="4" type="ORF">NX02_09015</name>
</gene>
<dbReference type="Gene3D" id="1.25.40.10">
    <property type="entry name" value="Tetratricopeptide repeat domain"/>
    <property type="match status" value="1"/>
</dbReference>
<dbReference type="Proteomes" id="UP000018851">
    <property type="component" value="Chromosome"/>
</dbReference>
<dbReference type="KEGG" id="ssan:NX02_09015"/>
<keyword evidence="5" id="KW-1185">Reference proteome</keyword>
<dbReference type="SUPFAM" id="SSF48452">
    <property type="entry name" value="TPR-like"/>
    <property type="match status" value="1"/>
</dbReference>
<keyword evidence="1" id="KW-0802">TPR repeat</keyword>
<evidence type="ECO:0000256" key="3">
    <source>
        <dbReference type="SAM" id="SignalP"/>
    </source>
</evidence>
<evidence type="ECO:0000313" key="5">
    <source>
        <dbReference type="Proteomes" id="UP000018851"/>
    </source>
</evidence>
<organism evidence="4 5">
    <name type="scientific">Sphingomonas sanxanigenens DSM 19645 = NX02</name>
    <dbReference type="NCBI Taxonomy" id="1123269"/>
    <lineage>
        <taxon>Bacteria</taxon>
        <taxon>Pseudomonadati</taxon>
        <taxon>Pseudomonadota</taxon>
        <taxon>Alphaproteobacteria</taxon>
        <taxon>Sphingomonadales</taxon>
        <taxon>Sphingomonadaceae</taxon>
        <taxon>Sphingomonas</taxon>
    </lineage>
</organism>
<dbReference type="SMART" id="SM00028">
    <property type="entry name" value="TPR"/>
    <property type="match status" value="1"/>
</dbReference>
<proteinExistence type="predicted"/>
<name>W0ACZ3_9SPHN</name>
<feature type="chain" id="PRO_5004785099" evidence="3">
    <location>
        <begin position="21"/>
        <end position="501"/>
    </location>
</feature>
<dbReference type="InterPro" id="IPR011990">
    <property type="entry name" value="TPR-like_helical_dom_sf"/>
</dbReference>
<dbReference type="RefSeq" id="WP_025291780.1">
    <property type="nucleotide sequence ID" value="NZ_CP006644.1"/>
</dbReference>
<sequence length="501" mass="55148">MRLIRLIFALLATASVPARADWQRVDTEHFTVYADTRPDKARDYALELERFDMLARHVFALGDREPGMKLTVFALDTDGQVRAVFGDNSGNVGGFYVPAAGGALAVVPRATGSIQTGEIVLRHEYAHHLMMQYFPSTYPIWYVEGFADFLSTASFDKQDFASLGTPPAARWMAARNGPQMPLERLLTANRGTLKGPQTSALYAEGWMLTHYLSVSGERPGQLSRYLDLLAGGRPNRDAATEAFGPLDQLQNDYDRYREQSRLNYFHIAQPFVYRGAATVTALDAAGQQTIRERIALMRGVPRERRLALATELERAAAQFPDNAETFAMLAQARLLLGEHDAAKAAADKALALDPDLGRAALWRALAEAARLQKAGNRDTEAWKAARADIIRANRAAPNDPLPLYENFRIYTRLGLEPSATAKQGLARAYQLLPQHVGVRFTYARLLARASKPDAAITLLQPLANNPHGGNASEDAARMIEALRARQPVPDPPSETPGADED</sequence>
<dbReference type="STRING" id="1123269.NX02_09015"/>
<feature type="signal peptide" evidence="3">
    <location>
        <begin position="1"/>
        <end position="20"/>
    </location>
</feature>
<dbReference type="HOGENOM" id="CLU_040392_0_0_5"/>
<evidence type="ECO:0000313" key="4">
    <source>
        <dbReference type="EMBL" id="AHE53525.1"/>
    </source>
</evidence>
<keyword evidence="3" id="KW-0732">Signal</keyword>
<evidence type="ECO:0000256" key="1">
    <source>
        <dbReference type="PROSITE-ProRule" id="PRU00339"/>
    </source>
</evidence>
<feature type="repeat" description="TPR" evidence="1">
    <location>
        <begin position="323"/>
        <end position="356"/>
    </location>
</feature>
<dbReference type="EMBL" id="CP006644">
    <property type="protein sequence ID" value="AHE53525.1"/>
    <property type="molecule type" value="Genomic_DNA"/>
</dbReference>
<dbReference type="InterPro" id="IPR019734">
    <property type="entry name" value="TPR_rpt"/>
</dbReference>
<protein>
    <submittedName>
        <fullName evidence="4">Uncharacterized protein</fullName>
    </submittedName>
</protein>
<dbReference type="AlphaFoldDB" id="W0ACZ3"/>
<reference evidence="4 5" key="1">
    <citation type="submission" date="2013-07" db="EMBL/GenBank/DDBJ databases">
        <title>Completed genome of Sphingomonas sanxanigenens NX02.</title>
        <authorList>
            <person name="Ma T."/>
            <person name="Huang H."/>
            <person name="Wu M."/>
            <person name="Li X."/>
            <person name="Li G."/>
        </authorList>
    </citation>
    <scope>NUCLEOTIDE SEQUENCE [LARGE SCALE GENOMIC DNA]</scope>
    <source>
        <strain evidence="4 5">NX02</strain>
    </source>
</reference>
<dbReference type="PATRIC" id="fig|1123269.5.peg.1768"/>
<feature type="region of interest" description="Disordered" evidence="2">
    <location>
        <begin position="481"/>
        <end position="501"/>
    </location>
</feature>
<evidence type="ECO:0000256" key="2">
    <source>
        <dbReference type="SAM" id="MobiDB-lite"/>
    </source>
</evidence>
<dbReference type="PROSITE" id="PS50005">
    <property type="entry name" value="TPR"/>
    <property type="match status" value="1"/>
</dbReference>
<accession>W0ACZ3</accession>